<evidence type="ECO:0000313" key="2">
    <source>
        <dbReference type="EMBL" id="AKH22098.1"/>
    </source>
</evidence>
<dbReference type="InterPro" id="IPR012334">
    <property type="entry name" value="Pectin_lyas_fold"/>
</dbReference>
<sequence>MPALGFALPPLQLFIDLTPPGGVLTLPAGSYAGPAVIRQPITIDGQGEVTVDGEGSGTVLTVEADGVTVRGLHLTNSGNSHDQVDAALLLLGNGALVEDNRIDNVLFGIHIRQSDGNVVRNNRIESRPEVPSLRGEGIRIWYSRENLMQGNHISRVRDVVFANASDNRFIGNTIEDSRIGMELIFSPDNLIARNTLLRNIAGIVLVYSNGVVVRENHLLNMPDITSSALAVKESSQVRLESNDIVRCAVGLTANSPTDPGNIIYLRNNHFAYNDVAMYFYGEKGGHVVHGNRFTGNITTIAVSAASSALDNDWRGNQWDTYRGFDRNRDGIGDTPHNIFLYSDRLWMDRPMARFFRASPALEMVDFIERLAPFSMPDLILSDPKPSVY</sequence>
<protein>
    <submittedName>
        <fullName evidence="2">Copper ABC transporter substrate-binding protein</fullName>
    </submittedName>
</protein>
<dbReference type="NCBIfam" id="TIGR04247">
    <property type="entry name" value="NosD_copper_fam"/>
    <property type="match status" value="1"/>
</dbReference>
<reference evidence="2 3" key="1">
    <citation type="journal article" date="2015" name="Genome Announc.">
        <title>Complete Genome Sequence of Sedimenticola thiotaurini Strain SIP-G1, a Polyphosphate- and Polyhydroxyalkanoate-Accumulating Sulfur-Oxidizing Gammaproteobacterium Isolated from Salt Marsh Sediments.</title>
        <authorList>
            <person name="Flood B.E."/>
            <person name="Jones D.S."/>
            <person name="Bailey J.V."/>
        </authorList>
    </citation>
    <scope>NUCLEOTIDE SEQUENCE [LARGE SCALE GENOMIC DNA]</scope>
    <source>
        <strain evidence="2 3">SIP-G1</strain>
    </source>
</reference>
<accession>A0A0F7K569</accession>
<dbReference type="EMBL" id="CP011412">
    <property type="protein sequence ID" value="AKH22098.1"/>
    <property type="molecule type" value="Genomic_DNA"/>
</dbReference>
<proteinExistence type="predicted"/>
<dbReference type="InterPro" id="IPR026464">
    <property type="entry name" value="NosD_copper_fam"/>
</dbReference>
<dbReference type="SMART" id="SM00710">
    <property type="entry name" value="PbH1"/>
    <property type="match status" value="8"/>
</dbReference>
<dbReference type="InterPro" id="IPR011050">
    <property type="entry name" value="Pectin_lyase_fold/virulence"/>
</dbReference>
<dbReference type="NCBIfam" id="TIGR03804">
    <property type="entry name" value="para_beta_helix"/>
    <property type="match status" value="1"/>
</dbReference>
<name>A0A0F7K569_9GAMM</name>
<gene>
    <name evidence="2" type="ORF">AAY24_06785</name>
</gene>
<organism evidence="2 3">
    <name type="scientific">Sedimenticola thiotaurini</name>
    <dbReference type="NCBI Taxonomy" id="1543721"/>
    <lineage>
        <taxon>Bacteria</taxon>
        <taxon>Pseudomonadati</taxon>
        <taxon>Pseudomonadota</taxon>
        <taxon>Gammaproteobacteria</taxon>
        <taxon>Chromatiales</taxon>
        <taxon>Sedimenticolaceae</taxon>
        <taxon>Sedimenticola</taxon>
    </lineage>
</organism>
<evidence type="ECO:0000259" key="1">
    <source>
        <dbReference type="SMART" id="SM00722"/>
    </source>
</evidence>
<keyword evidence="3" id="KW-1185">Reference proteome</keyword>
<dbReference type="Proteomes" id="UP000034410">
    <property type="component" value="Chromosome"/>
</dbReference>
<dbReference type="InterPro" id="IPR007742">
    <property type="entry name" value="NosD_dom"/>
</dbReference>
<dbReference type="PATRIC" id="fig|1543721.4.peg.1408"/>
<dbReference type="KEGG" id="seds:AAY24_06785"/>
<dbReference type="Pfam" id="PF05048">
    <property type="entry name" value="NosD"/>
    <property type="match status" value="1"/>
</dbReference>
<dbReference type="InterPro" id="IPR006626">
    <property type="entry name" value="PbH1"/>
</dbReference>
<dbReference type="Gene3D" id="2.160.20.10">
    <property type="entry name" value="Single-stranded right-handed beta-helix, Pectin lyase-like"/>
    <property type="match status" value="1"/>
</dbReference>
<dbReference type="SUPFAM" id="SSF51126">
    <property type="entry name" value="Pectin lyase-like"/>
    <property type="match status" value="1"/>
</dbReference>
<dbReference type="SMART" id="SM00722">
    <property type="entry name" value="CASH"/>
    <property type="match status" value="2"/>
</dbReference>
<feature type="domain" description="Carbohydrate-binding/sugar hydrolysis" evidence="1">
    <location>
        <begin position="26"/>
        <end position="163"/>
    </location>
</feature>
<dbReference type="AlphaFoldDB" id="A0A0F7K569"/>
<dbReference type="InterPro" id="IPR022441">
    <property type="entry name" value="Para_beta_helix_rpt-2"/>
</dbReference>
<feature type="domain" description="Carbohydrate-binding/sugar hydrolysis" evidence="1">
    <location>
        <begin position="168"/>
        <end position="334"/>
    </location>
</feature>
<evidence type="ECO:0000313" key="3">
    <source>
        <dbReference type="Proteomes" id="UP000034410"/>
    </source>
</evidence>
<dbReference type="InterPro" id="IPR006633">
    <property type="entry name" value="Carb-bd_sugar_hydrolysis-dom"/>
</dbReference>